<evidence type="ECO:0000256" key="5">
    <source>
        <dbReference type="ARBA" id="ARBA00022723"/>
    </source>
</evidence>
<feature type="non-terminal residue" evidence="9">
    <location>
        <position position="136"/>
    </location>
</feature>
<dbReference type="InterPro" id="IPR002401">
    <property type="entry name" value="Cyt_P450_E_grp-I"/>
</dbReference>
<evidence type="ECO:0000313" key="10">
    <source>
        <dbReference type="Proteomes" id="UP000719766"/>
    </source>
</evidence>
<comment type="cofactor">
    <cofactor evidence="1">
        <name>heme</name>
        <dbReference type="ChEBI" id="CHEBI:30413"/>
    </cofactor>
</comment>
<dbReference type="Proteomes" id="UP000719766">
    <property type="component" value="Unassembled WGS sequence"/>
</dbReference>
<dbReference type="PRINTS" id="PR00463">
    <property type="entry name" value="EP450I"/>
</dbReference>
<comment type="pathway">
    <text evidence="2">Secondary metabolite biosynthesis.</text>
</comment>
<comment type="similarity">
    <text evidence="3">Belongs to the cytochrome P450 family.</text>
</comment>
<keyword evidence="8" id="KW-0503">Monooxygenase</keyword>
<dbReference type="PANTHER" id="PTHR46300">
    <property type="entry name" value="P450, PUTATIVE (EUROFUNG)-RELATED-RELATED"/>
    <property type="match status" value="1"/>
</dbReference>
<evidence type="ECO:0000256" key="1">
    <source>
        <dbReference type="ARBA" id="ARBA00001971"/>
    </source>
</evidence>
<dbReference type="GO" id="GO:0020037">
    <property type="term" value="F:heme binding"/>
    <property type="evidence" value="ECO:0007669"/>
    <property type="project" value="InterPro"/>
</dbReference>
<keyword evidence="10" id="KW-1185">Reference proteome</keyword>
<reference evidence="9" key="1">
    <citation type="journal article" date="2020" name="New Phytol.">
        <title>Comparative genomics reveals dynamic genome evolution in host specialist ectomycorrhizal fungi.</title>
        <authorList>
            <person name="Lofgren L.A."/>
            <person name="Nguyen N.H."/>
            <person name="Vilgalys R."/>
            <person name="Ruytinx J."/>
            <person name="Liao H.L."/>
            <person name="Branco S."/>
            <person name="Kuo A."/>
            <person name="LaButti K."/>
            <person name="Lipzen A."/>
            <person name="Andreopoulos W."/>
            <person name="Pangilinan J."/>
            <person name="Riley R."/>
            <person name="Hundley H."/>
            <person name="Na H."/>
            <person name="Barry K."/>
            <person name="Grigoriev I.V."/>
            <person name="Stajich J.E."/>
            <person name="Kennedy P.G."/>
        </authorList>
    </citation>
    <scope>NUCLEOTIDE SEQUENCE</scope>
    <source>
        <strain evidence="9">S12</strain>
    </source>
</reference>
<evidence type="ECO:0000313" key="9">
    <source>
        <dbReference type="EMBL" id="KAG1797490.1"/>
    </source>
</evidence>
<dbReference type="SUPFAM" id="SSF48264">
    <property type="entry name" value="Cytochrome P450"/>
    <property type="match status" value="1"/>
</dbReference>
<dbReference type="GO" id="GO:0016705">
    <property type="term" value="F:oxidoreductase activity, acting on paired donors, with incorporation or reduction of molecular oxygen"/>
    <property type="evidence" value="ECO:0007669"/>
    <property type="project" value="InterPro"/>
</dbReference>
<dbReference type="GeneID" id="64590526"/>
<evidence type="ECO:0000256" key="7">
    <source>
        <dbReference type="ARBA" id="ARBA00023004"/>
    </source>
</evidence>
<feature type="non-terminal residue" evidence="9">
    <location>
        <position position="1"/>
    </location>
</feature>
<dbReference type="Pfam" id="PF00067">
    <property type="entry name" value="p450"/>
    <property type="match status" value="1"/>
</dbReference>
<keyword evidence="6" id="KW-0560">Oxidoreductase</keyword>
<dbReference type="InterPro" id="IPR036396">
    <property type="entry name" value="Cyt_P450_sf"/>
</dbReference>
<keyword evidence="4" id="KW-0349">Heme</keyword>
<protein>
    <submittedName>
        <fullName evidence="9">Cytochrome P450</fullName>
    </submittedName>
</protein>
<dbReference type="EMBL" id="JABBWE010000016">
    <property type="protein sequence ID" value="KAG1797490.1"/>
    <property type="molecule type" value="Genomic_DNA"/>
</dbReference>
<keyword evidence="7" id="KW-0408">Iron</keyword>
<dbReference type="OrthoDB" id="2685000at2759"/>
<sequence>EGTARPSFARFILEHQKQYQLEDKQLGYIAGGMFAAGSDTTASAITIMMMAATIYTDAQARVQEELDDVVGHTQLPTFADQEMLPQVTVFMLESFRWRPDIIWNNYLIPAGATVIGNHWAITNDPKVFPEPHKFNP</sequence>
<dbReference type="InterPro" id="IPR050364">
    <property type="entry name" value="Cytochrome_P450_fung"/>
</dbReference>
<keyword evidence="5" id="KW-0479">Metal-binding</keyword>
<dbReference type="GO" id="GO:0004497">
    <property type="term" value="F:monooxygenase activity"/>
    <property type="evidence" value="ECO:0007669"/>
    <property type="project" value="UniProtKB-KW"/>
</dbReference>
<dbReference type="InterPro" id="IPR001128">
    <property type="entry name" value="Cyt_P450"/>
</dbReference>
<evidence type="ECO:0000256" key="6">
    <source>
        <dbReference type="ARBA" id="ARBA00023002"/>
    </source>
</evidence>
<evidence type="ECO:0000256" key="3">
    <source>
        <dbReference type="ARBA" id="ARBA00010617"/>
    </source>
</evidence>
<accession>A0A9P7DL37</accession>
<dbReference type="Gene3D" id="1.10.630.10">
    <property type="entry name" value="Cytochrome P450"/>
    <property type="match status" value="1"/>
</dbReference>
<name>A0A9P7DL37_9AGAM</name>
<gene>
    <name evidence="9" type="ORF">HD556DRAFT_1219269</name>
</gene>
<dbReference type="AlphaFoldDB" id="A0A9P7DL37"/>
<organism evidence="9 10">
    <name type="scientific">Suillus plorans</name>
    <dbReference type="NCBI Taxonomy" id="116603"/>
    <lineage>
        <taxon>Eukaryota</taxon>
        <taxon>Fungi</taxon>
        <taxon>Dikarya</taxon>
        <taxon>Basidiomycota</taxon>
        <taxon>Agaricomycotina</taxon>
        <taxon>Agaricomycetes</taxon>
        <taxon>Agaricomycetidae</taxon>
        <taxon>Boletales</taxon>
        <taxon>Suillineae</taxon>
        <taxon>Suillaceae</taxon>
        <taxon>Suillus</taxon>
    </lineage>
</organism>
<evidence type="ECO:0000256" key="4">
    <source>
        <dbReference type="ARBA" id="ARBA00022617"/>
    </source>
</evidence>
<evidence type="ECO:0000256" key="2">
    <source>
        <dbReference type="ARBA" id="ARBA00005179"/>
    </source>
</evidence>
<evidence type="ECO:0000256" key="8">
    <source>
        <dbReference type="ARBA" id="ARBA00023033"/>
    </source>
</evidence>
<comment type="caution">
    <text evidence="9">The sequence shown here is derived from an EMBL/GenBank/DDBJ whole genome shotgun (WGS) entry which is preliminary data.</text>
</comment>
<proteinExistence type="inferred from homology"/>
<dbReference type="RefSeq" id="XP_041162600.1">
    <property type="nucleotide sequence ID" value="XM_041296762.1"/>
</dbReference>
<dbReference type="GO" id="GO:0005506">
    <property type="term" value="F:iron ion binding"/>
    <property type="evidence" value="ECO:0007669"/>
    <property type="project" value="InterPro"/>
</dbReference>